<protein>
    <submittedName>
        <fullName evidence="1">Elp3 domain-containing protein</fullName>
    </submittedName>
</protein>
<dbReference type="AlphaFoldDB" id="A0A8H6Y313"/>
<reference evidence="1" key="1">
    <citation type="submission" date="2020-05" db="EMBL/GenBank/DDBJ databases">
        <title>Mycena genomes resolve the evolution of fungal bioluminescence.</title>
        <authorList>
            <person name="Tsai I.J."/>
        </authorList>
    </citation>
    <scope>NUCLEOTIDE SEQUENCE</scope>
    <source>
        <strain evidence="1">160909Yilan</strain>
    </source>
</reference>
<comment type="caution">
    <text evidence="1">The sequence shown here is derived from an EMBL/GenBank/DDBJ whole genome shotgun (WGS) entry which is preliminary data.</text>
</comment>
<evidence type="ECO:0000313" key="1">
    <source>
        <dbReference type="EMBL" id="KAF7351737.1"/>
    </source>
</evidence>
<proteinExistence type="predicted"/>
<dbReference type="InterPro" id="IPR033469">
    <property type="entry name" value="CYTH-like_dom_sf"/>
</dbReference>
<evidence type="ECO:0000313" key="2">
    <source>
        <dbReference type="Proteomes" id="UP000623467"/>
    </source>
</evidence>
<dbReference type="Proteomes" id="UP000623467">
    <property type="component" value="Unassembled WGS sequence"/>
</dbReference>
<keyword evidence="2" id="KW-1185">Reference proteome</keyword>
<dbReference type="GO" id="GO:0000287">
    <property type="term" value="F:magnesium ion binding"/>
    <property type="evidence" value="ECO:0007669"/>
    <property type="project" value="TreeGrafter"/>
</dbReference>
<dbReference type="GO" id="GO:0050333">
    <property type="term" value="F:thiamine triphosphate phosphatase activity"/>
    <property type="evidence" value="ECO:0007669"/>
    <property type="project" value="InterPro"/>
</dbReference>
<dbReference type="SUPFAM" id="SSF55154">
    <property type="entry name" value="CYTH-like phosphatases"/>
    <property type="match status" value="1"/>
</dbReference>
<gene>
    <name evidence="1" type="ORF">MSAN_01606900</name>
</gene>
<dbReference type="OrthoDB" id="442176at2759"/>
<name>A0A8H6Y313_9AGAR</name>
<dbReference type="PANTHER" id="PTHR14586">
    <property type="entry name" value="THIAMINE-TRIPHOSPHATASE"/>
    <property type="match status" value="1"/>
</dbReference>
<dbReference type="Gene3D" id="2.40.320.10">
    <property type="entry name" value="Hypothetical Protein Pfu-838710-001"/>
    <property type="match status" value="1"/>
</dbReference>
<organism evidence="1 2">
    <name type="scientific">Mycena sanguinolenta</name>
    <dbReference type="NCBI Taxonomy" id="230812"/>
    <lineage>
        <taxon>Eukaryota</taxon>
        <taxon>Fungi</taxon>
        <taxon>Dikarya</taxon>
        <taxon>Basidiomycota</taxon>
        <taxon>Agaricomycotina</taxon>
        <taxon>Agaricomycetes</taxon>
        <taxon>Agaricomycetidae</taxon>
        <taxon>Agaricales</taxon>
        <taxon>Marasmiineae</taxon>
        <taxon>Mycenaceae</taxon>
        <taxon>Mycena</taxon>
    </lineage>
</organism>
<dbReference type="InterPro" id="IPR039582">
    <property type="entry name" value="THTPA"/>
</dbReference>
<sequence length="297" mass="33262">MRPSPRWLSTLTSHIEVERKFHPTRSILDALTRPNVPNLASIGRVHLNGVHFVRDLYYDRADERLVKAGIWVRRRSVFVPRHTSSGPNSSSTSDSIESSSWEAKIRVGGNFAASQFVEVQGADAVEQEILRVLGPTSIRVDLDKIDRDLQVMCDLTTRRLEGTLFLNEFDNMDAVNGRSGPLDRLTVVMDQVVQTPQGDFPAARTQLEGISTDVIPPAMFFHEIGELEVMEEVCTDTVDEDEHASHRKTVAARRASQLEAFMLAHPSLFPMDPKPLGKLEAYFSWAEAAKREGHATD</sequence>
<dbReference type="PANTHER" id="PTHR14586:SF1">
    <property type="entry name" value="THIAMINE-TRIPHOSPHATASE"/>
    <property type="match status" value="1"/>
</dbReference>
<dbReference type="GO" id="GO:0042357">
    <property type="term" value="P:thiamine diphosphate metabolic process"/>
    <property type="evidence" value="ECO:0007669"/>
    <property type="project" value="TreeGrafter"/>
</dbReference>
<accession>A0A8H6Y313</accession>
<dbReference type="EMBL" id="JACAZH010000013">
    <property type="protein sequence ID" value="KAF7351737.1"/>
    <property type="molecule type" value="Genomic_DNA"/>
</dbReference>